<evidence type="ECO:0000256" key="2">
    <source>
        <dbReference type="ARBA" id="ARBA00022741"/>
    </source>
</evidence>
<dbReference type="InterPro" id="IPR051782">
    <property type="entry name" value="ABC_Transporter_VariousFunc"/>
</dbReference>
<dbReference type="InterPro" id="IPR003439">
    <property type="entry name" value="ABC_transporter-like_ATP-bd"/>
</dbReference>
<sequence length="283" mass="32118">MNAIMIQNLKKNYGSFEVSLPRLDLRQGYVTGLVGKNGSGKTTLIRSVLGVIPKTAGTVQVLGGDITADPAIREQVGFVSETPYYIPTLTTEMVHEMVRPFYPRWDEELYQKMRAEFELPDRKIKELSKGQQKILSFLMAFCCRPRLLILDEPTANLDPSVRHRLLGYLRRYMEDEGNTILYSTHITGDLEDICDYLVGLDHGTLAFQGEKDKVLDRFRMVQGPGELLTPETRGLFLGWEQSALGFTALTDRPQEAEALLGQEVRYRRPTIEELIIYRGGNVQ</sequence>
<dbReference type="PROSITE" id="PS50893">
    <property type="entry name" value="ABC_TRANSPORTER_2"/>
    <property type="match status" value="1"/>
</dbReference>
<keyword evidence="2" id="KW-0547">Nucleotide-binding</keyword>
<protein>
    <submittedName>
        <fullName evidence="5">ABC transporter ATP-binding protein</fullName>
    </submittedName>
</protein>
<dbReference type="CDD" id="cd03230">
    <property type="entry name" value="ABC_DR_subfamily_A"/>
    <property type="match status" value="1"/>
</dbReference>
<dbReference type="SUPFAM" id="SSF52540">
    <property type="entry name" value="P-loop containing nucleoside triphosphate hydrolases"/>
    <property type="match status" value="1"/>
</dbReference>
<dbReference type="Proteomes" id="UP000724149">
    <property type="component" value="Unassembled WGS sequence"/>
</dbReference>
<dbReference type="PANTHER" id="PTHR42939:SF3">
    <property type="entry name" value="ABC TRANSPORTER ATP-BINDING COMPONENT"/>
    <property type="match status" value="1"/>
</dbReference>
<dbReference type="GO" id="GO:0005524">
    <property type="term" value="F:ATP binding"/>
    <property type="evidence" value="ECO:0007669"/>
    <property type="project" value="UniProtKB-KW"/>
</dbReference>
<keyword evidence="3 5" id="KW-0067">ATP-binding</keyword>
<accession>A0ABS2GMW6</accession>
<dbReference type="SMART" id="SM00382">
    <property type="entry name" value="AAA"/>
    <property type="match status" value="1"/>
</dbReference>
<reference evidence="5 6" key="1">
    <citation type="journal article" date="2021" name="Sci. Rep.">
        <title>The distribution of antibiotic resistance genes in chicken gut microbiota commensals.</title>
        <authorList>
            <person name="Juricova H."/>
            <person name="Matiasovicova J."/>
            <person name="Kubasova T."/>
            <person name="Cejkova D."/>
            <person name="Rychlik I."/>
        </authorList>
    </citation>
    <scope>NUCLEOTIDE SEQUENCE [LARGE SCALE GENOMIC DNA]</scope>
    <source>
        <strain evidence="5 6">An564</strain>
    </source>
</reference>
<dbReference type="InterPro" id="IPR003593">
    <property type="entry name" value="AAA+_ATPase"/>
</dbReference>
<evidence type="ECO:0000313" key="6">
    <source>
        <dbReference type="Proteomes" id="UP000724149"/>
    </source>
</evidence>
<dbReference type="Gene3D" id="3.40.50.300">
    <property type="entry name" value="P-loop containing nucleotide triphosphate hydrolases"/>
    <property type="match status" value="1"/>
</dbReference>
<keyword evidence="6" id="KW-1185">Reference proteome</keyword>
<dbReference type="RefSeq" id="WP_204721401.1">
    <property type="nucleotide sequence ID" value="NZ_JACSNR010000008.1"/>
</dbReference>
<evidence type="ECO:0000313" key="5">
    <source>
        <dbReference type="EMBL" id="MBM6923820.1"/>
    </source>
</evidence>
<organism evidence="5 6">
    <name type="scientific">Hydrogenoanaerobacterium saccharovorans</name>
    <dbReference type="NCBI Taxonomy" id="474960"/>
    <lineage>
        <taxon>Bacteria</taxon>
        <taxon>Bacillati</taxon>
        <taxon>Bacillota</taxon>
        <taxon>Clostridia</taxon>
        <taxon>Eubacteriales</taxon>
        <taxon>Oscillospiraceae</taxon>
        <taxon>Hydrogenoanaerobacterium</taxon>
    </lineage>
</organism>
<dbReference type="PANTHER" id="PTHR42939">
    <property type="entry name" value="ABC TRANSPORTER ATP-BINDING PROTEIN ALBC-RELATED"/>
    <property type="match status" value="1"/>
</dbReference>
<dbReference type="EMBL" id="JACSNR010000008">
    <property type="protein sequence ID" value="MBM6923820.1"/>
    <property type="molecule type" value="Genomic_DNA"/>
</dbReference>
<evidence type="ECO:0000256" key="1">
    <source>
        <dbReference type="ARBA" id="ARBA00022448"/>
    </source>
</evidence>
<evidence type="ECO:0000259" key="4">
    <source>
        <dbReference type="PROSITE" id="PS50893"/>
    </source>
</evidence>
<proteinExistence type="predicted"/>
<comment type="caution">
    <text evidence="5">The sequence shown here is derived from an EMBL/GenBank/DDBJ whole genome shotgun (WGS) entry which is preliminary data.</text>
</comment>
<evidence type="ECO:0000256" key="3">
    <source>
        <dbReference type="ARBA" id="ARBA00022840"/>
    </source>
</evidence>
<name>A0ABS2GMW6_9FIRM</name>
<dbReference type="InterPro" id="IPR027417">
    <property type="entry name" value="P-loop_NTPase"/>
</dbReference>
<gene>
    <name evidence="5" type="ORF">H9X81_08995</name>
</gene>
<keyword evidence="1" id="KW-0813">Transport</keyword>
<dbReference type="Pfam" id="PF00005">
    <property type="entry name" value="ABC_tran"/>
    <property type="match status" value="1"/>
</dbReference>
<feature type="domain" description="ABC transporter" evidence="4">
    <location>
        <begin position="4"/>
        <end position="227"/>
    </location>
</feature>